<keyword evidence="2" id="KW-1185">Reference proteome</keyword>
<name>A0AAN4VW99_9BACT</name>
<accession>A0AAN4VW99</accession>
<dbReference type="EMBL" id="BQKE01000001">
    <property type="protein sequence ID" value="GJM60592.1"/>
    <property type="molecule type" value="Genomic_DNA"/>
</dbReference>
<dbReference type="Proteomes" id="UP001310022">
    <property type="component" value="Unassembled WGS sequence"/>
</dbReference>
<dbReference type="AlphaFoldDB" id="A0AAN4VW99"/>
<comment type="caution">
    <text evidence="1">The sequence shown here is derived from an EMBL/GenBank/DDBJ whole genome shotgun (WGS) entry which is preliminary data.</text>
</comment>
<evidence type="ECO:0000313" key="2">
    <source>
        <dbReference type="Proteomes" id="UP001310022"/>
    </source>
</evidence>
<protein>
    <submittedName>
        <fullName evidence="1">Uncharacterized protein</fullName>
    </submittedName>
</protein>
<evidence type="ECO:0000313" key="1">
    <source>
        <dbReference type="EMBL" id="GJM60592.1"/>
    </source>
</evidence>
<reference evidence="1 2" key="1">
    <citation type="submission" date="2021-12" db="EMBL/GenBank/DDBJ databases">
        <title>Genome sequencing of bacteria with rrn-lacking chromosome and rrn-plasmid.</title>
        <authorList>
            <person name="Anda M."/>
            <person name="Iwasaki W."/>
        </authorList>
    </citation>
    <scope>NUCLEOTIDE SEQUENCE [LARGE SCALE GENOMIC DNA]</scope>
    <source>
        <strain evidence="1 2">NBRC 15940</strain>
    </source>
</reference>
<proteinExistence type="predicted"/>
<sequence length="46" mass="4786">MADSTFRLTLSIIPPKLGGLAEDTIENCGGFHHSGNGIGVFEVGVK</sequence>
<organism evidence="1 2">
    <name type="scientific">Persicobacter diffluens</name>
    <dbReference type="NCBI Taxonomy" id="981"/>
    <lineage>
        <taxon>Bacteria</taxon>
        <taxon>Pseudomonadati</taxon>
        <taxon>Bacteroidota</taxon>
        <taxon>Cytophagia</taxon>
        <taxon>Cytophagales</taxon>
        <taxon>Persicobacteraceae</taxon>
        <taxon>Persicobacter</taxon>
    </lineage>
</organism>
<gene>
    <name evidence="1" type="ORF">PEDI_11440</name>
</gene>